<dbReference type="SUPFAM" id="SSF103088">
    <property type="entry name" value="OmpA-like"/>
    <property type="match status" value="1"/>
</dbReference>
<keyword evidence="7" id="KW-1185">Reference proteome</keyword>
<dbReference type="Gene3D" id="1.25.40.10">
    <property type="entry name" value="Tetratricopeptide repeat domain"/>
    <property type="match status" value="1"/>
</dbReference>
<dbReference type="InterPro" id="IPR011990">
    <property type="entry name" value="TPR-like_helical_dom_sf"/>
</dbReference>
<evidence type="ECO:0000256" key="3">
    <source>
        <dbReference type="ARBA" id="ARBA00023237"/>
    </source>
</evidence>
<reference evidence="6" key="1">
    <citation type="submission" date="2023-06" db="EMBL/GenBank/DDBJ databases">
        <title>Genomic of Parafulvivirga corallium.</title>
        <authorList>
            <person name="Wang G."/>
        </authorList>
    </citation>
    <scope>NUCLEOTIDE SEQUENCE</scope>
    <source>
        <strain evidence="6">BMA10</strain>
    </source>
</reference>
<dbReference type="Proteomes" id="UP001172082">
    <property type="component" value="Unassembled WGS sequence"/>
</dbReference>
<name>A0ABT8KKC3_9BACT</name>
<dbReference type="InterPro" id="IPR008969">
    <property type="entry name" value="CarboxyPept-like_regulatory"/>
</dbReference>
<evidence type="ECO:0000313" key="6">
    <source>
        <dbReference type="EMBL" id="MDN5200193.1"/>
    </source>
</evidence>
<keyword evidence="3" id="KW-0998">Cell outer membrane</keyword>
<evidence type="ECO:0000256" key="2">
    <source>
        <dbReference type="ARBA" id="ARBA00023136"/>
    </source>
</evidence>
<protein>
    <submittedName>
        <fullName evidence="6">OmpA family protein</fullName>
    </submittedName>
</protein>
<dbReference type="InterPro" id="IPR050330">
    <property type="entry name" value="Bact_OuterMem_StrucFunc"/>
</dbReference>
<accession>A0ABT8KKC3</accession>
<dbReference type="Pfam" id="PF00691">
    <property type="entry name" value="OmpA"/>
    <property type="match status" value="1"/>
</dbReference>
<evidence type="ECO:0000256" key="4">
    <source>
        <dbReference type="PROSITE-ProRule" id="PRU00473"/>
    </source>
</evidence>
<dbReference type="InterPro" id="IPR006665">
    <property type="entry name" value="OmpA-like"/>
</dbReference>
<evidence type="ECO:0000256" key="1">
    <source>
        <dbReference type="ARBA" id="ARBA00004442"/>
    </source>
</evidence>
<dbReference type="PANTHER" id="PTHR30329:SF21">
    <property type="entry name" value="LIPOPROTEIN YIAD-RELATED"/>
    <property type="match status" value="1"/>
</dbReference>
<keyword evidence="2 4" id="KW-0472">Membrane</keyword>
<proteinExistence type="predicted"/>
<dbReference type="Gene3D" id="2.60.40.1120">
    <property type="entry name" value="Carboxypeptidase-like, regulatory domain"/>
    <property type="match status" value="1"/>
</dbReference>
<evidence type="ECO:0000259" key="5">
    <source>
        <dbReference type="PROSITE" id="PS51123"/>
    </source>
</evidence>
<comment type="subcellular location">
    <subcellularLocation>
        <location evidence="1">Cell outer membrane</location>
    </subcellularLocation>
</comment>
<comment type="caution">
    <text evidence="6">The sequence shown here is derived from an EMBL/GenBank/DDBJ whole genome shotgun (WGS) entry which is preliminary data.</text>
</comment>
<sequence>MSFNRQTYLIISSTLILLAQRVSGQSSLIQSGDDHYNKLEYKAATKDYEKFLSGKSDFITKLKLAHCYEKLNNPEKTVYWYQRATKLKPLKSSDKLKLAIALTEIGNYDEAVYWFEVYNKEVPHDHIAINYIKAINNLEQFYANTHKYKVNKLTFNGQYADFSPTYYGEGIIFVSARSQKLFSNNLHLWDQTPFLDLFYYNESTNTVEPFNKKINSAYHEGPVTFFEGGGKILFTRNSYYKGKTTRGEDGTLRLQLYQADLINGKWSGIKAFPYNNENYSVGHPTILHSGKILYFVSDQPGGMGETDIYRSVLGEDGSWSEPENVGDKINTKGKEMFPFLHDERTLYFASDGLGGLGGLDIFEAHLDRAGNVIWVKNIGSPINSNRDDFGLILDQKKQSGYFSSNRKGGQGGDDIYHVKIFNRDILVKGIVVDKLSKQPLAGVRLKVMENDIENNFMLTSDDGLFEFSVEPEELYRLAFKKLQYKSVKDSLSTAGLKPGTTLNLMIEMEKTSYLVNAVAFQKETFLPIKDKNVVITLLNETTGTLDSLHSDPDGEVELVVQPESDYLLKAEKNNYFTLSRRFSTRDVHKPTTFEIELPMQEIVLDRPIKIENIYYDFNKWLIRKDALPELEKLLQLLMDNPTLRIELSSHTDSRGEDAYNMELSQKRAESVVNYLVSRGVSKQRLTAKGYGETRLLNYCSGFVDCDEADHQINRRTEFTVIGNINNINSEKEGRIN</sequence>
<dbReference type="SUPFAM" id="SSF48452">
    <property type="entry name" value="TPR-like"/>
    <property type="match status" value="1"/>
</dbReference>
<gene>
    <name evidence="6" type="ORF">QQ008_02445</name>
</gene>
<dbReference type="InterPro" id="IPR036737">
    <property type="entry name" value="OmpA-like_sf"/>
</dbReference>
<dbReference type="Gene3D" id="3.30.1330.60">
    <property type="entry name" value="OmpA-like domain"/>
    <property type="match status" value="1"/>
</dbReference>
<dbReference type="EMBL" id="JAUJEA010000001">
    <property type="protein sequence ID" value="MDN5200193.1"/>
    <property type="molecule type" value="Genomic_DNA"/>
</dbReference>
<evidence type="ECO:0000313" key="7">
    <source>
        <dbReference type="Proteomes" id="UP001172082"/>
    </source>
</evidence>
<dbReference type="PANTHER" id="PTHR30329">
    <property type="entry name" value="STATOR ELEMENT OF FLAGELLAR MOTOR COMPLEX"/>
    <property type="match status" value="1"/>
</dbReference>
<feature type="domain" description="OmpA-like" evidence="5">
    <location>
        <begin position="602"/>
        <end position="724"/>
    </location>
</feature>
<organism evidence="6 7">
    <name type="scientific">Splendidivirga corallicola</name>
    <dbReference type="NCBI Taxonomy" id="3051826"/>
    <lineage>
        <taxon>Bacteria</taxon>
        <taxon>Pseudomonadati</taxon>
        <taxon>Bacteroidota</taxon>
        <taxon>Cytophagia</taxon>
        <taxon>Cytophagales</taxon>
        <taxon>Splendidivirgaceae</taxon>
        <taxon>Splendidivirga</taxon>
    </lineage>
</organism>
<dbReference type="InterPro" id="IPR011659">
    <property type="entry name" value="WD40"/>
</dbReference>
<dbReference type="PRINTS" id="PR01021">
    <property type="entry name" value="OMPADOMAIN"/>
</dbReference>
<dbReference type="SUPFAM" id="SSF49464">
    <property type="entry name" value="Carboxypeptidase regulatory domain-like"/>
    <property type="match status" value="1"/>
</dbReference>
<dbReference type="PROSITE" id="PS51123">
    <property type="entry name" value="OMPA_2"/>
    <property type="match status" value="1"/>
</dbReference>
<dbReference type="Pfam" id="PF07676">
    <property type="entry name" value="PD40"/>
    <property type="match status" value="1"/>
</dbReference>
<dbReference type="SUPFAM" id="SSF82171">
    <property type="entry name" value="DPP6 N-terminal domain-like"/>
    <property type="match status" value="1"/>
</dbReference>
<dbReference type="InterPro" id="IPR006664">
    <property type="entry name" value="OMP_bac"/>
</dbReference>
<dbReference type="CDD" id="cd07185">
    <property type="entry name" value="OmpA_C-like"/>
    <property type="match status" value="1"/>
</dbReference>
<dbReference type="RefSeq" id="WP_346750219.1">
    <property type="nucleotide sequence ID" value="NZ_JAUJEA010000001.1"/>
</dbReference>